<dbReference type="Proteomes" id="UP000001727">
    <property type="component" value="Chromosome"/>
</dbReference>
<keyword evidence="2" id="KW-0812">Transmembrane</keyword>
<sequence length="322" mass="34205">MGEIKSTAFRVSESLQPIQHNLSPVTPAQLESGRASVHGAWLAAGGTLRLCPPKADVPQNPSTAAFFDLDNTIIKGASTLWLALGLASRRFFTVGDVAGFAWKQAKFILSGTESQPDIASGKQRALEIVRGRSEAEVVALTEEIWENTIAQRIFPGARELAEEHLEAGHSVWLVTAAPVQLAQVIARALGFTGALGTVAEVSDGKFTGRLVGDILHGPEKRDAVAALAEQQGYDLSHCVAYSDSYNDMPLLSLVGRAVAVNADPRLAHAARVQGWPTVEYRKHDPKLTLRAAEASATAAGMLAAGAVGWFLLPSLTGALSRR</sequence>
<dbReference type="InterPro" id="IPR036412">
    <property type="entry name" value="HAD-like_sf"/>
</dbReference>
<dbReference type="KEGG" id="cur:cu0222"/>
<name>B1VEJ3_CORU7</name>
<evidence type="ECO:0000313" key="3">
    <source>
        <dbReference type="EMBL" id="CAQ04182.1"/>
    </source>
</evidence>
<dbReference type="InterPro" id="IPR050582">
    <property type="entry name" value="HAD-like_SerB"/>
</dbReference>
<dbReference type="EMBL" id="AM942444">
    <property type="protein sequence ID" value="CAQ04182.1"/>
    <property type="molecule type" value="Genomic_DNA"/>
</dbReference>
<dbReference type="Gene3D" id="3.40.50.1000">
    <property type="entry name" value="HAD superfamily/HAD-like"/>
    <property type="match status" value="1"/>
</dbReference>
<feature type="transmembrane region" description="Helical" evidence="2">
    <location>
        <begin position="291"/>
        <end position="312"/>
    </location>
</feature>
<dbReference type="InterPro" id="IPR006385">
    <property type="entry name" value="HAD_hydro_SerB1"/>
</dbReference>
<keyword evidence="4" id="KW-1185">Reference proteome</keyword>
<gene>
    <name evidence="3" type="ordered locus">cu0222</name>
</gene>
<dbReference type="NCBIfam" id="TIGR01488">
    <property type="entry name" value="HAD-SF-IB"/>
    <property type="match status" value="1"/>
</dbReference>
<dbReference type="InterPro" id="IPR023214">
    <property type="entry name" value="HAD_sf"/>
</dbReference>
<dbReference type="HOGENOM" id="CLU_052657_0_0_11"/>
<dbReference type="PANTHER" id="PTHR43344:SF15">
    <property type="entry name" value="PHOSPHOSERINE PHOSPHATASE SERB1"/>
    <property type="match status" value="1"/>
</dbReference>
<dbReference type="eggNOG" id="COG0560">
    <property type="taxonomic scope" value="Bacteria"/>
</dbReference>
<keyword evidence="2" id="KW-1133">Transmembrane helix</keyword>
<reference evidence="3 4" key="1">
    <citation type="journal article" date="2008" name="J. Biotechnol.">
        <title>The lifestyle of Corynebacterium urealyticum derived from its complete genome sequence established by pyrosequencing.</title>
        <authorList>
            <person name="Tauch A."/>
            <person name="Trost E."/>
            <person name="Tilker A."/>
            <person name="Ludewig U."/>
            <person name="Schneiker S."/>
            <person name="Goesmann A."/>
            <person name="Arnold W."/>
            <person name="Bekel T."/>
            <person name="Brinkrolf K."/>
            <person name="Brune I."/>
            <person name="Goetker S."/>
            <person name="Kalinowski J."/>
            <person name="Kamp P.-B."/>
            <person name="Lobo F.P."/>
            <person name="Viehoever P."/>
            <person name="Weisshaar B."/>
            <person name="Soriano F."/>
            <person name="Droege M."/>
            <person name="Puehler A."/>
        </authorList>
    </citation>
    <scope>NUCLEOTIDE SEQUENCE [LARGE SCALE GENOMIC DNA]</scope>
    <source>
        <strain evidence="4">ATCC 43042 / DSM 7109</strain>
    </source>
</reference>
<evidence type="ECO:0000313" key="4">
    <source>
        <dbReference type="Proteomes" id="UP000001727"/>
    </source>
</evidence>
<organism evidence="3 4">
    <name type="scientific">Corynebacterium urealyticum (strain ATCC 43042 / DSM 7109)</name>
    <dbReference type="NCBI Taxonomy" id="504474"/>
    <lineage>
        <taxon>Bacteria</taxon>
        <taxon>Bacillati</taxon>
        <taxon>Actinomycetota</taxon>
        <taxon>Actinomycetes</taxon>
        <taxon>Mycobacteriales</taxon>
        <taxon>Corynebacteriaceae</taxon>
        <taxon>Corynebacterium</taxon>
    </lineage>
</organism>
<dbReference type="Pfam" id="PF12710">
    <property type="entry name" value="HAD"/>
    <property type="match status" value="1"/>
</dbReference>
<keyword evidence="2" id="KW-0472">Membrane</keyword>
<dbReference type="SUPFAM" id="SSF56784">
    <property type="entry name" value="HAD-like"/>
    <property type="match status" value="1"/>
</dbReference>
<dbReference type="AlphaFoldDB" id="B1VEJ3"/>
<dbReference type="Gene3D" id="1.20.1440.100">
    <property type="entry name" value="SG protein - dephosphorylation function"/>
    <property type="match status" value="1"/>
</dbReference>
<comment type="similarity">
    <text evidence="1">Belongs to the HAD-like hydrolase superfamily. SerB family.</text>
</comment>
<evidence type="ECO:0000256" key="2">
    <source>
        <dbReference type="SAM" id="Phobius"/>
    </source>
</evidence>
<protein>
    <submittedName>
        <fullName evidence="3">Putative phosphoserine phosphatase</fullName>
    </submittedName>
</protein>
<accession>B1VEJ3</accession>
<dbReference type="CDD" id="cd02612">
    <property type="entry name" value="HAD_PGPPase"/>
    <property type="match status" value="1"/>
</dbReference>
<evidence type="ECO:0000256" key="1">
    <source>
        <dbReference type="ARBA" id="ARBA00009184"/>
    </source>
</evidence>
<dbReference type="PANTHER" id="PTHR43344">
    <property type="entry name" value="PHOSPHOSERINE PHOSPHATASE"/>
    <property type="match status" value="1"/>
</dbReference>
<proteinExistence type="inferred from homology"/>
<dbReference type="STRING" id="504474.cu0222"/>
<dbReference type="NCBIfam" id="TIGR01490">
    <property type="entry name" value="HAD-SF-IB-hyp1"/>
    <property type="match status" value="1"/>
</dbReference>